<gene>
    <name evidence="2" type="ORF">NPIL_134641</name>
</gene>
<keyword evidence="1" id="KW-0732">Signal</keyword>
<organism evidence="2 3">
    <name type="scientific">Nephila pilipes</name>
    <name type="common">Giant wood spider</name>
    <name type="synonym">Nephila maculata</name>
    <dbReference type="NCBI Taxonomy" id="299642"/>
    <lineage>
        <taxon>Eukaryota</taxon>
        <taxon>Metazoa</taxon>
        <taxon>Ecdysozoa</taxon>
        <taxon>Arthropoda</taxon>
        <taxon>Chelicerata</taxon>
        <taxon>Arachnida</taxon>
        <taxon>Araneae</taxon>
        <taxon>Araneomorphae</taxon>
        <taxon>Entelegynae</taxon>
        <taxon>Araneoidea</taxon>
        <taxon>Nephilidae</taxon>
        <taxon>Nephila</taxon>
    </lineage>
</organism>
<keyword evidence="3" id="KW-1185">Reference proteome</keyword>
<reference evidence="2" key="1">
    <citation type="submission" date="2020-08" db="EMBL/GenBank/DDBJ databases">
        <title>Multicomponent nature underlies the extraordinary mechanical properties of spider dragline silk.</title>
        <authorList>
            <person name="Kono N."/>
            <person name="Nakamura H."/>
            <person name="Mori M."/>
            <person name="Yoshida Y."/>
            <person name="Ohtoshi R."/>
            <person name="Malay A.D."/>
            <person name="Moran D.A.P."/>
            <person name="Tomita M."/>
            <person name="Numata K."/>
            <person name="Arakawa K."/>
        </authorList>
    </citation>
    <scope>NUCLEOTIDE SEQUENCE</scope>
</reference>
<dbReference type="EMBL" id="BMAW01060030">
    <property type="protein sequence ID" value="GFT24164.1"/>
    <property type="molecule type" value="Genomic_DNA"/>
</dbReference>
<proteinExistence type="predicted"/>
<dbReference type="Proteomes" id="UP000887013">
    <property type="component" value="Unassembled WGS sequence"/>
</dbReference>
<evidence type="ECO:0008006" key="4">
    <source>
        <dbReference type="Google" id="ProtNLM"/>
    </source>
</evidence>
<accession>A0A8X6NMS6</accession>
<dbReference type="AlphaFoldDB" id="A0A8X6NMS6"/>
<evidence type="ECO:0000313" key="3">
    <source>
        <dbReference type="Proteomes" id="UP000887013"/>
    </source>
</evidence>
<sequence length="117" mass="12903">MRIGNIMLTLASLCTLQRPVYFVIIQGGLVSEKLSILLFGQQVHPQEIIAEDSCSHIDIKSLYTGMGFLGTLPYVCTMCIDNAFSYISSVSKIVPGNSGLECVVTSNIQRRNCSRRK</sequence>
<comment type="caution">
    <text evidence="2">The sequence shown here is derived from an EMBL/GenBank/DDBJ whole genome shotgun (WGS) entry which is preliminary data.</text>
</comment>
<name>A0A8X6NMS6_NEPPI</name>
<protein>
    <recommendedName>
        <fullName evidence="4">Secreted protein</fullName>
    </recommendedName>
</protein>
<evidence type="ECO:0000313" key="2">
    <source>
        <dbReference type="EMBL" id="GFT24164.1"/>
    </source>
</evidence>
<evidence type="ECO:0000256" key="1">
    <source>
        <dbReference type="SAM" id="SignalP"/>
    </source>
</evidence>
<feature type="chain" id="PRO_5036498595" description="Secreted protein" evidence="1">
    <location>
        <begin position="23"/>
        <end position="117"/>
    </location>
</feature>
<feature type="signal peptide" evidence="1">
    <location>
        <begin position="1"/>
        <end position="22"/>
    </location>
</feature>